<dbReference type="InterPro" id="IPR023393">
    <property type="entry name" value="START-like_dom_sf"/>
</dbReference>
<dbReference type="InterPro" id="IPR019587">
    <property type="entry name" value="Polyketide_cyclase/dehydratase"/>
</dbReference>
<keyword evidence="6" id="KW-1185">Reference proteome</keyword>
<dbReference type="GeneID" id="26738542"/>
<dbReference type="STRING" id="2162.BRM9_2060"/>
<dbReference type="Pfam" id="PF10604">
    <property type="entry name" value="Polyketide_cyc2"/>
    <property type="match status" value="1"/>
</dbReference>
<reference evidence="2" key="2">
    <citation type="submission" date="2014-08" db="EMBL/GenBank/DDBJ databases">
        <authorList>
            <person name="Wibberg D."/>
        </authorList>
    </citation>
    <scope>NUCLEOTIDE SEQUENCE</scope>
</reference>
<protein>
    <submittedName>
        <fullName evidence="1">Polyketide cyclase/dehydrase</fullName>
    </submittedName>
    <submittedName>
        <fullName evidence="4">SRPBCC family protein</fullName>
    </submittedName>
</protein>
<dbReference type="EMBL" id="LN515531">
    <property type="protein sequence ID" value="CEA13954.1"/>
    <property type="molecule type" value="Genomic_DNA"/>
</dbReference>
<evidence type="ECO:0000313" key="6">
    <source>
        <dbReference type="Proteomes" id="UP000062768"/>
    </source>
</evidence>
<dbReference type="EMBL" id="LN734822">
    <property type="protein sequence ID" value="CEL23926.1"/>
    <property type="molecule type" value="Genomic_DNA"/>
</dbReference>
<proteinExistence type="predicted"/>
<dbReference type="Proteomes" id="UP000029661">
    <property type="component" value="Chromosome"/>
</dbReference>
<accession>A0A089ZFG6</accession>
<name>A0A089ZFG6_METFO</name>
<reference evidence="3" key="3">
    <citation type="submission" date="2014-09" db="EMBL/GenBank/DDBJ databases">
        <authorList>
            <person name="Bishop-Lilly K.A."/>
            <person name="Broomall S.M."/>
            <person name="Chain P.S."/>
            <person name="Chertkov O."/>
            <person name="Coyne S.R."/>
            <person name="Daligault H.E."/>
            <person name="Davenport K.W."/>
            <person name="Erkkila T."/>
            <person name="Frey K.G."/>
            <person name="Gibbons H.S."/>
            <person name="Gu W."/>
            <person name="Jaissle J."/>
            <person name="Johnson S.L."/>
            <person name="Koroleva G.I."/>
            <person name="Ladner J.T."/>
            <person name="Lo C.-C."/>
            <person name="Minogue T.D."/>
            <person name="Munk C."/>
            <person name="Palacios G.F."/>
            <person name="Redden C.L."/>
            <person name="Rosenzweig C.N."/>
            <person name="Scholz M.B."/>
            <person name="Teshima H."/>
            <person name="Xu Y."/>
        </authorList>
    </citation>
    <scope>NUCLEOTIDE SEQUENCE</scope>
    <source>
        <strain evidence="3">Mb9</strain>
    </source>
</reference>
<evidence type="ECO:0000313" key="2">
    <source>
        <dbReference type="EMBL" id="CEA13954.1"/>
    </source>
</evidence>
<gene>
    <name evidence="1" type="ORF">BRM9_2060</name>
    <name evidence="2" type="ORF">DSM1535_1628</name>
    <name evidence="4" type="ORF">ISP06_02070</name>
    <name evidence="3" type="ORF">MB9_0277</name>
</gene>
<dbReference type="SUPFAM" id="SSF55961">
    <property type="entry name" value="Bet v1-like"/>
    <property type="match status" value="1"/>
</dbReference>
<reference evidence="1" key="1">
    <citation type="submission" date="2013-12" db="EMBL/GenBank/DDBJ databases">
        <title>The complete genome sequence of Methanobacterium sp. BRM9.</title>
        <authorList>
            <consortium name="Pastoral Greenhouse Gas Research Consortium"/>
            <person name="Kelly W.J."/>
            <person name="Leahy S.C."/>
            <person name="Perry R."/>
            <person name="Li D."/>
            <person name="Altermann E."/>
            <person name="Lambie S.C."/>
            <person name="Attwood G.T."/>
        </authorList>
    </citation>
    <scope>NUCLEOTIDE SEQUENCE [LARGE SCALE GENOMIC DNA]</scope>
    <source>
        <strain evidence="1">BRM9</strain>
    </source>
</reference>
<reference evidence="4" key="4">
    <citation type="submission" date="2020-10" db="EMBL/GenBank/DDBJ databases">
        <title>Dehalococcoides mccartyi of a TCE/Cr reducing biochatode.</title>
        <authorList>
            <person name="Matturro B."/>
        </authorList>
    </citation>
    <scope>NUCLEOTIDE SEQUENCE</scope>
    <source>
        <strain evidence="4">Bin2</strain>
    </source>
</reference>
<evidence type="ECO:0000313" key="4">
    <source>
        <dbReference type="EMBL" id="MBF4474245.1"/>
    </source>
</evidence>
<dbReference type="Proteomes" id="UP000062768">
    <property type="component" value="Chromosome I"/>
</dbReference>
<dbReference type="EMBL" id="CP006933">
    <property type="protein sequence ID" value="AIS32862.1"/>
    <property type="molecule type" value="Genomic_DNA"/>
</dbReference>
<dbReference type="KEGG" id="mfi:DSM1535_1628"/>
<evidence type="ECO:0000313" key="3">
    <source>
        <dbReference type="EMBL" id="CEL23926.1"/>
    </source>
</evidence>
<dbReference type="PATRIC" id="fig|2162.10.peg.285"/>
<dbReference type="RefSeq" id="WP_048073084.1">
    <property type="nucleotide sequence ID" value="NZ_CALCVY010000094.1"/>
</dbReference>
<dbReference type="Gene3D" id="3.30.530.20">
    <property type="match status" value="1"/>
</dbReference>
<dbReference type="AlphaFoldDB" id="A0A089ZFG6"/>
<evidence type="ECO:0000313" key="5">
    <source>
        <dbReference type="Proteomes" id="UP000029661"/>
    </source>
</evidence>
<dbReference type="OrthoDB" id="66844at2157"/>
<evidence type="ECO:0000313" key="1">
    <source>
        <dbReference type="EMBL" id="AIS32862.1"/>
    </source>
</evidence>
<dbReference type="KEGG" id="mfc:BRM9_2060"/>
<sequence>MVSVNEQAPVLAKVEIEIDADPRTVWDILTDIEAWPSWNPDVKEVILHGKLEPGTHFQWKAGPGKISSVLQNIEPPHRIAWTGKTMGINAIDVFKIEDVEGKTRVVEEESWEGLLSRAMHGKFQKMLEESLNSGLEHLKIEAERVHNQE</sequence>
<dbReference type="EMBL" id="JADIIL010000011">
    <property type="protein sequence ID" value="MBF4474245.1"/>
    <property type="molecule type" value="Genomic_DNA"/>
</dbReference>
<organism evidence="1 5">
    <name type="scientific">Methanobacterium formicicum</name>
    <dbReference type="NCBI Taxonomy" id="2162"/>
    <lineage>
        <taxon>Archaea</taxon>
        <taxon>Methanobacteriati</taxon>
        <taxon>Methanobacteriota</taxon>
        <taxon>Methanomada group</taxon>
        <taxon>Methanobacteria</taxon>
        <taxon>Methanobacteriales</taxon>
        <taxon>Methanobacteriaceae</taxon>
        <taxon>Methanobacterium</taxon>
    </lineage>
</organism>
<dbReference type="Proteomes" id="UP000606900">
    <property type="component" value="Unassembled WGS sequence"/>
</dbReference>